<dbReference type="Proteomes" id="UP000767446">
    <property type="component" value="Unassembled WGS sequence"/>
</dbReference>
<dbReference type="AlphaFoldDB" id="A0A941JSV0"/>
<protein>
    <submittedName>
        <fullName evidence="1">Uncharacterized protein</fullName>
    </submittedName>
</protein>
<dbReference type="EMBL" id="JADQBC010000030">
    <property type="protein sequence ID" value="MBR8827427.1"/>
    <property type="molecule type" value="Genomic_DNA"/>
</dbReference>
<name>A0A941JSV0_9CHRO</name>
<organism evidence="1 2">
    <name type="scientific">Gomphosphaeria aponina SAG 52.96 = DSM 107014</name>
    <dbReference type="NCBI Taxonomy" id="1521640"/>
    <lineage>
        <taxon>Bacteria</taxon>
        <taxon>Bacillati</taxon>
        <taxon>Cyanobacteriota</taxon>
        <taxon>Cyanophyceae</taxon>
        <taxon>Oscillatoriophycideae</taxon>
        <taxon>Chroococcales</taxon>
        <taxon>Gomphosphaeriaceae</taxon>
        <taxon>Gomphosphaeria</taxon>
    </lineage>
</organism>
<gene>
    <name evidence="1" type="ORF">DSM107014_05890</name>
</gene>
<accession>A0A941JSV0</accession>
<sequence>MKYIFTKGFYTTINHQPSTTNNPTQTLFPLPVWVRHGDFQQRQKL</sequence>
<evidence type="ECO:0000313" key="1">
    <source>
        <dbReference type="EMBL" id="MBR8827427.1"/>
    </source>
</evidence>
<reference evidence="1" key="1">
    <citation type="submission" date="2021-02" db="EMBL/GenBank/DDBJ databases">
        <title>Metagenome analyses of Stigonema ocellatum DSM 106950, Chlorogloea purpurea SAG 13.99 and Gomphosphaeria aponina DSM 107014.</title>
        <authorList>
            <person name="Marter P."/>
            <person name="Huang S."/>
        </authorList>
    </citation>
    <scope>NUCLEOTIDE SEQUENCE</scope>
    <source>
        <strain evidence="1">JP213</strain>
    </source>
</reference>
<proteinExistence type="predicted"/>
<evidence type="ECO:0000313" key="2">
    <source>
        <dbReference type="Proteomes" id="UP000767446"/>
    </source>
</evidence>
<comment type="caution">
    <text evidence="1">The sequence shown here is derived from an EMBL/GenBank/DDBJ whole genome shotgun (WGS) entry which is preliminary data.</text>
</comment>